<dbReference type="Proteomes" id="UP000597507">
    <property type="component" value="Unassembled WGS sequence"/>
</dbReference>
<keyword evidence="3" id="KW-1185">Reference proteome</keyword>
<dbReference type="EMBL" id="BMKS01000002">
    <property type="protein sequence ID" value="GGG24342.1"/>
    <property type="molecule type" value="Genomic_DNA"/>
</dbReference>
<keyword evidence="1" id="KW-0812">Transmembrane</keyword>
<dbReference type="PROSITE" id="PS51257">
    <property type="entry name" value="PROKAR_LIPOPROTEIN"/>
    <property type="match status" value="1"/>
</dbReference>
<keyword evidence="1" id="KW-1133">Transmembrane helix</keyword>
<gene>
    <name evidence="2" type="ORF">GCM10010964_10550</name>
</gene>
<keyword evidence="1" id="KW-0472">Membrane</keyword>
<proteinExistence type="predicted"/>
<feature type="transmembrane region" description="Helical" evidence="1">
    <location>
        <begin position="37"/>
        <end position="53"/>
    </location>
</feature>
<dbReference type="AlphaFoldDB" id="A0A8J3EBK5"/>
<accession>A0A8J3EBK5</accession>
<evidence type="ECO:0000256" key="1">
    <source>
        <dbReference type="SAM" id="Phobius"/>
    </source>
</evidence>
<name>A0A8J3EBK5_9PROT</name>
<dbReference type="RefSeq" id="WP_188898934.1">
    <property type="nucleotide sequence ID" value="NZ_BMKS01000002.1"/>
</dbReference>
<organism evidence="2 3">
    <name type="scientific">Caldovatus sediminis</name>
    <dbReference type="NCBI Taxonomy" id="2041189"/>
    <lineage>
        <taxon>Bacteria</taxon>
        <taxon>Pseudomonadati</taxon>
        <taxon>Pseudomonadota</taxon>
        <taxon>Alphaproteobacteria</taxon>
        <taxon>Acetobacterales</taxon>
        <taxon>Roseomonadaceae</taxon>
        <taxon>Caldovatus</taxon>
    </lineage>
</organism>
<evidence type="ECO:0000313" key="3">
    <source>
        <dbReference type="Proteomes" id="UP000597507"/>
    </source>
</evidence>
<reference evidence="2 3" key="1">
    <citation type="journal article" date="2014" name="Int. J. Syst. Evol. Microbiol.">
        <title>Complete genome sequence of Corynebacterium casei LMG S-19264T (=DSM 44701T), isolated from a smear-ripened cheese.</title>
        <authorList>
            <consortium name="US DOE Joint Genome Institute (JGI-PGF)"/>
            <person name="Walter F."/>
            <person name="Albersmeier A."/>
            <person name="Kalinowski J."/>
            <person name="Ruckert C."/>
        </authorList>
    </citation>
    <scope>NUCLEOTIDE SEQUENCE [LARGE SCALE GENOMIC DNA]</scope>
    <source>
        <strain evidence="2 3">CGMCC 1.16330</strain>
    </source>
</reference>
<sequence length="57" mass="5902">MLRRLSALSILTAACLLLMAMAGAERAEAFIAGSGDALAVSVCSALFWYAVALRRGA</sequence>
<evidence type="ECO:0000313" key="2">
    <source>
        <dbReference type="EMBL" id="GGG24342.1"/>
    </source>
</evidence>
<protein>
    <submittedName>
        <fullName evidence="2">Uncharacterized protein</fullName>
    </submittedName>
</protein>
<comment type="caution">
    <text evidence="2">The sequence shown here is derived from an EMBL/GenBank/DDBJ whole genome shotgun (WGS) entry which is preliminary data.</text>
</comment>